<evidence type="ECO:0000313" key="2">
    <source>
        <dbReference type="Proteomes" id="UP000685013"/>
    </source>
</evidence>
<reference evidence="1 2" key="1">
    <citation type="journal article" date="2021" name="Hortic Res">
        <title>The domestication of Cucurbita argyrosperma as revealed by the genome of its wild relative.</title>
        <authorList>
            <person name="Barrera-Redondo J."/>
            <person name="Sanchez-de la Vega G."/>
            <person name="Aguirre-Liguori J.A."/>
            <person name="Castellanos-Morales G."/>
            <person name="Gutierrez-Guerrero Y.T."/>
            <person name="Aguirre-Dugua X."/>
            <person name="Aguirre-Planter E."/>
            <person name="Tenaillon M.I."/>
            <person name="Lira-Saade R."/>
            <person name="Eguiarte L.E."/>
        </authorList>
    </citation>
    <scope>NUCLEOTIDE SEQUENCE [LARGE SCALE GENOMIC DNA]</scope>
    <source>
        <strain evidence="1">JBR-2021</strain>
    </source>
</reference>
<protein>
    <submittedName>
        <fullName evidence="1">Uncharacterized protein</fullName>
    </submittedName>
</protein>
<accession>A0AAV6NU42</accession>
<proteinExistence type="predicted"/>
<sequence length="100" mass="11658">MWSIFLISSYSDVNKKIVPSEANKQRYMKYLLATGVASHNSFFHNALVCSMSSISRVILKLLGLFYYLACERTQKHNKSHLTVQAYLCNSRRDEFQRFVI</sequence>
<organism evidence="1 2">
    <name type="scientific">Cucurbita argyrosperma subsp. sororia</name>
    <dbReference type="NCBI Taxonomy" id="37648"/>
    <lineage>
        <taxon>Eukaryota</taxon>
        <taxon>Viridiplantae</taxon>
        <taxon>Streptophyta</taxon>
        <taxon>Embryophyta</taxon>
        <taxon>Tracheophyta</taxon>
        <taxon>Spermatophyta</taxon>
        <taxon>Magnoliopsida</taxon>
        <taxon>eudicotyledons</taxon>
        <taxon>Gunneridae</taxon>
        <taxon>Pentapetalae</taxon>
        <taxon>rosids</taxon>
        <taxon>fabids</taxon>
        <taxon>Cucurbitales</taxon>
        <taxon>Cucurbitaceae</taxon>
        <taxon>Cucurbiteae</taxon>
        <taxon>Cucurbita</taxon>
    </lineage>
</organism>
<keyword evidence="2" id="KW-1185">Reference proteome</keyword>
<dbReference type="AlphaFoldDB" id="A0AAV6NU42"/>
<comment type="caution">
    <text evidence="1">The sequence shown here is derived from an EMBL/GenBank/DDBJ whole genome shotgun (WGS) entry which is preliminary data.</text>
</comment>
<dbReference type="EMBL" id="JAGKQH010000004">
    <property type="protein sequence ID" value="KAG6602456.1"/>
    <property type="molecule type" value="Genomic_DNA"/>
</dbReference>
<feature type="non-terminal residue" evidence="1">
    <location>
        <position position="1"/>
    </location>
</feature>
<name>A0AAV6NU42_9ROSI</name>
<gene>
    <name evidence="1" type="ORF">SDJN03_07689</name>
</gene>
<evidence type="ECO:0000313" key="1">
    <source>
        <dbReference type="EMBL" id="KAG6602456.1"/>
    </source>
</evidence>
<dbReference type="Proteomes" id="UP000685013">
    <property type="component" value="Chromosome 4"/>
</dbReference>